<dbReference type="Proteomes" id="UP000482155">
    <property type="component" value="Unassembled WGS sequence"/>
</dbReference>
<evidence type="ECO:0000256" key="1">
    <source>
        <dbReference type="SAM" id="MobiDB-lite"/>
    </source>
</evidence>
<evidence type="ECO:0000313" key="2">
    <source>
        <dbReference type="EMBL" id="NEX60158.1"/>
    </source>
</evidence>
<dbReference type="AlphaFoldDB" id="A0A6B3SHK9"/>
<proteinExistence type="predicted"/>
<dbReference type="RefSeq" id="WP_205609652.1">
    <property type="nucleotide sequence ID" value="NZ_JAAIVB010000011.1"/>
</dbReference>
<feature type="compositionally biased region" description="Basic and acidic residues" evidence="1">
    <location>
        <begin position="9"/>
        <end position="18"/>
    </location>
</feature>
<sequence>MSSSNPYPKDARVDRAAHDGYSAAAQGQKLAPTEYADNGDLKMAWIIGNRRGHFDLNNA</sequence>
<gene>
    <name evidence="2" type="ORF">G3574_03615</name>
</gene>
<dbReference type="EMBL" id="JAAIVB010000011">
    <property type="protein sequence ID" value="NEX60158.1"/>
    <property type="molecule type" value="Genomic_DNA"/>
</dbReference>
<evidence type="ECO:0000313" key="3">
    <source>
        <dbReference type="Proteomes" id="UP000482155"/>
    </source>
</evidence>
<keyword evidence="3" id="KW-1185">Reference proteome</keyword>
<accession>A0A6B3SHK9</accession>
<reference evidence="2 3" key="1">
    <citation type="submission" date="2020-02" db="EMBL/GenBank/DDBJ databases">
        <authorList>
            <person name="Kim M.K."/>
        </authorList>
    </citation>
    <scope>NUCLEOTIDE SEQUENCE [LARGE SCALE GENOMIC DNA]</scope>
    <source>
        <strain evidence="2 3">17J57-3</strain>
    </source>
</reference>
<feature type="region of interest" description="Disordered" evidence="1">
    <location>
        <begin position="1"/>
        <end position="26"/>
    </location>
</feature>
<protein>
    <submittedName>
        <fullName evidence="2">Uncharacterized protein</fullName>
    </submittedName>
</protein>
<name>A0A6B3SHK9_9BURK</name>
<comment type="caution">
    <text evidence="2">The sequence shown here is derived from an EMBL/GenBank/DDBJ whole genome shotgun (WGS) entry which is preliminary data.</text>
</comment>
<organism evidence="2 3">
    <name type="scientific">Noviherbaspirillum galbum</name>
    <dbReference type="NCBI Taxonomy" id="2709383"/>
    <lineage>
        <taxon>Bacteria</taxon>
        <taxon>Pseudomonadati</taxon>
        <taxon>Pseudomonadota</taxon>
        <taxon>Betaproteobacteria</taxon>
        <taxon>Burkholderiales</taxon>
        <taxon>Oxalobacteraceae</taxon>
        <taxon>Noviherbaspirillum</taxon>
    </lineage>
</organism>